<dbReference type="KEGG" id="mind:mvi_22670"/>
<accession>A0A8H9C6J7</accession>
<dbReference type="Proteomes" id="UP000663508">
    <property type="component" value="Chromosome"/>
</dbReference>
<reference evidence="1" key="1">
    <citation type="submission" date="2020-11" db="EMBL/GenBank/DDBJ databases">
        <title>Complete genome sequence of a novel pathogenic Methylobacterium strain isolated from rice in Vietnam.</title>
        <authorList>
            <person name="Lai K."/>
            <person name="Okazaki S."/>
            <person name="Higashi K."/>
            <person name="Mori H."/>
            <person name="Toyoda A."/>
            <person name="Kurokawa K."/>
        </authorList>
    </citation>
    <scope>NUCLEOTIDE SEQUENCE</scope>
    <source>
        <strain evidence="1">VL1</strain>
    </source>
</reference>
<dbReference type="EMBL" id="AP024145">
    <property type="protein sequence ID" value="BCM83806.1"/>
    <property type="molecule type" value="Genomic_DNA"/>
</dbReference>
<sequence>MTHHVAHIGLDCASRGLQAFAVLRHAVADARLRAAGQRLDGIASVGELALRLQESRAVEADAIAAAEALHDENVDLRAQIAALRDALSGERQAHAQTQTLFAGLCAEITGRA</sequence>
<dbReference type="RefSeq" id="WP_207182881.1">
    <property type="nucleotide sequence ID" value="NZ_AP024145.1"/>
</dbReference>
<proteinExistence type="predicted"/>
<evidence type="ECO:0000313" key="2">
    <source>
        <dbReference type="Proteomes" id="UP000663508"/>
    </source>
</evidence>
<evidence type="ECO:0000313" key="1">
    <source>
        <dbReference type="EMBL" id="BCM83806.1"/>
    </source>
</evidence>
<dbReference type="AlphaFoldDB" id="A0A8H9C6J7"/>
<organism evidence="1 2">
    <name type="scientific">Methylobacterium indicum</name>
    <dbReference type="NCBI Taxonomy" id="1775910"/>
    <lineage>
        <taxon>Bacteria</taxon>
        <taxon>Pseudomonadati</taxon>
        <taxon>Pseudomonadota</taxon>
        <taxon>Alphaproteobacteria</taxon>
        <taxon>Hyphomicrobiales</taxon>
        <taxon>Methylobacteriaceae</taxon>
        <taxon>Methylobacterium</taxon>
    </lineage>
</organism>
<name>A0A8H9C6J7_9HYPH</name>
<gene>
    <name evidence="1" type="ORF">mvi_22670</name>
</gene>
<protein>
    <submittedName>
        <fullName evidence="1">Uncharacterized protein</fullName>
    </submittedName>
</protein>